<reference evidence="2" key="1">
    <citation type="submission" date="2005-03" db="EMBL/GenBank/DDBJ databases">
        <title>Comparison of the complete genome sequences of Rhodococcus erythropolis PR4 and Rhodococcus opacus B4.</title>
        <authorList>
            <person name="Takarada H."/>
            <person name="Sekine M."/>
            <person name="Hosoyama A."/>
            <person name="Yamada R."/>
            <person name="Fujisawa T."/>
            <person name="Omata S."/>
            <person name="Shimizu A."/>
            <person name="Tsukatani N."/>
            <person name="Tanikawa S."/>
            <person name="Fujita N."/>
            <person name="Harayama S."/>
        </authorList>
    </citation>
    <scope>NUCLEOTIDE SEQUENCE [LARGE SCALE GENOMIC DNA]</scope>
    <source>
        <strain evidence="2">PR4 / NBRC 100887</strain>
    </source>
</reference>
<dbReference type="PATRIC" id="fig|234621.6.peg.3390"/>
<dbReference type="KEGG" id="rer:RER_28900"/>
<accession>C0ZZ13</accession>
<protein>
    <submittedName>
        <fullName evidence="1">Uncharacterized protein</fullName>
    </submittedName>
</protein>
<name>C0ZZ13_RHOE4</name>
<evidence type="ECO:0000313" key="2">
    <source>
        <dbReference type="Proteomes" id="UP000002204"/>
    </source>
</evidence>
<dbReference type="RefSeq" id="WP_020907616.1">
    <property type="nucleotide sequence ID" value="NC_012490.1"/>
</dbReference>
<gene>
    <name evidence="1" type="ordered locus">RER_28900</name>
</gene>
<organism evidence="1 2">
    <name type="scientific">Rhodococcus erythropolis (strain PR4 / NBRC 100887)</name>
    <dbReference type="NCBI Taxonomy" id="234621"/>
    <lineage>
        <taxon>Bacteria</taxon>
        <taxon>Bacillati</taxon>
        <taxon>Actinomycetota</taxon>
        <taxon>Actinomycetes</taxon>
        <taxon>Mycobacteriales</taxon>
        <taxon>Nocardiaceae</taxon>
        <taxon>Rhodococcus</taxon>
        <taxon>Rhodococcus erythropolis group</taxon>
    </lineage>
</organism>
<dbReference type="eggNOG" id="ENOG5034BF1">
    <property type="taxonomic scope" value="Bacteria"/>
</dbReference>
<dbReference type="EMBL" id="AP008957">
    <property type="protein sequence ID" value="BAH33598.1"/>
    <property type="molecule type" value="Genomic_DNA"/>
</dbReference>
<proteinExistence type="predicted"/>
<dbReference type="Proteomes" id="UP000002204">
    <property type="component" value="Chromosome"/>
</dbReference>
<dbReference type="AlphaFoldDB" id="C0ZZ13"/>
<sequence>MTIDVVLDGERVPIVRAVFEALLENSAASDYVAYHNAVDKGSIKFKNLVFLATKGEIPYSLFFAPLPLVETQIETKTAKLLEGVGKSTFSVNSRDVVELRSIELIVKDLLRKQALLKKHDDTLARNEIVGLLGRPGRPVEEDAAKLMRAIGLTHTAMRTAKNKQTALEHLIERLEANQILVSRSVNNFMPQRLKKKFSGMTIKDHKVPYIFLASESDREEPFGRQVFTLTLLTVLIARKIFAPVTYDAKSTALSPGPEFEIVGEILMPTGEISRLPLASLDEIVAAAEEFKVTPSAMTVRAMRLKRIDIETANHHLDELARRHADRPKSTARNPLPVNAVKKYAGRELSSRMFDVLDTGKLSPGQFCQAVCLNKLKPSQLNEFRVAVQ</sequence>
<dbReference type="HOGENOM" id="CLU_711481_0_0_11"/>
<reference evidence="1 2" key="2">
    <citation type="journal article" date="2006" name="Environ. Microbiol.">
        <title>Sequence analysis of three plasmids harboured in Rhodococcus erythropolis strain PR4.</title>
        <authorList>
            <person name="Sekine M."/>
            <person name="Tanikawa S."/>
            <person name="Omata S."/>
            <person name="Saito M."/>
            <person name="Fujisawa T."/>
            <person name="Tsukatani N."/>
            <person name="Tajima T."/>
            <person name="Sekigawa T."/>
            <person name="Kosugi H."/>
            <person name="Matsuo Y."/>
            <person name="Nishiko R."/>
            <person name="Imamura K."/>
            <person name="Ito M."/>
            <person name="Narita H."/>
            <person name="Tago S."/>
            <person name="Fujita N."/>
            <person name="Harayama S."/>
        </authorList>
    </citation>
    <scope>NUCLEOTIDE SEQUENCE [LARGE SCALE GENOMIC DNA]</scope>
    <source>
        <strain evidence="2">PR4 / NBRC 100887</strain>
    </source>
</reference>
<evidence type="ECO:0000313" key="1">
    <source>
        <dbReference type="EMBL" id="BAH33598.1"/>
    </source>
</evidence>